<evidence type="ECO:0000256" key="1">
    <source>
        <dbReference type="ARBA" id="ARBA00008791"/>
    </source>
</evidence>
<accession>A0A0F7KNJ2</accession>
<reference evidence="2" key="1">
    <citation type="submission" date="2015-05" db="EMBL/GenBank/DDBJ databases">
        <title>The complete genome of Altererythrobacter atlanticus strain 26DY36.</title>
        <authorList>
            <person name="Wu Y.-H."/>
            <person name="Cheng H."/>
            <person name="Wu X.-W."/>
        </authorList>
    </citation>
    <scope>NUCLEOTIDE SEQUENCE [LARGE SCALE GENOMIC DNA]</scope>
    <source>
        <strain evidence="2">26DY36</strain>
    </source>
</reference>
<dbReference type="EMBL" id="CP011452">
    <property type="protein sequence ID" value="AKH41139.1"/>
    <property type="molecule type" value="Genomic_DNA"/>
</dbReference>
<comment type="similarity">
    <text evidence="1">Belongs to the universal stress protein A family.</text>
</comment>
<dbReference type="AlphaFoldDB" id="A0A0F7KNJ2"/>
<dbReference type="KEGG" id="aay:WYH_00073"/>
<dbReference type="STRING" id="1267766.WYH_00073"/>
<gene>
    <name evidence="2" type="ORF">WYH_00073</name>
</gene>
<dbReference type="InterPro" id="IPR006015">
    <property type="entry name" value="Universal_stress_UspA"/>
</dbReference>
<dbReference type="Pfam" id="PF00582">
    <property type="entry name" value="Usp"/>
    <property type="match status" value="2"/>
</dbReference>
<name>A0A0F7KNJ2_9SPHN</name>
<dbReference type="Proteomes" id="UP000034392">
    <property type="component" value="Chromosome"/>
</dbReference>
<proteinExistence type="inferred from homology"/>
<dbReference type="InterPro" id="IPR006016">
    <property type="entry name" value="UspA"/>
</dbReference>
<dbReference type="PANTHER" id="PTHR46268">
    <property type="entry name" value="STRESS RESPONSE PROTEIN NHAX"/>
    <property type="match status" value="1"/>
</dbReference>
<dbReference type="SUPFAM" id="SSF52402">
    <property type="entry name" value="Adenine nucleotide alpha hydrolases-like"/>
    <property type="match status" value="2"/>
</dbReference>
<dbReference type="OrthoDB" id="5564966at2"/>
<dbReference type="Gene3D" id="3.40.50.12370">
    <property type="match status" value="1"/>
</dbReference>
<evidence type="ECO:0000313" key="3">
    <source>
        <dbReference type="Proteomes" id="UP000034392"/>
    </source>
</evidence>
<keyword evidence="3" id="KW-1185">Reference proteome</keyword>
<organism evidence="2 3">
    <name type="scientific">Croceibacterium atlanticum</name>
    <dbReference type="NCBI Taxonomy" id="1267766"/>
    <lineage>
        <taxon>Bacteria</taxon>
        <taxon>Pseudomonadati</taxon>
        <taxon>Pseudomonadota</taxon>
        <taxon>Alphaproteobacteria</taxon>
        <taxon>Sphingomonadales</taxon>
        <taxon>Erythrobacteraceae</taxon>
        <taxon>Croceibacterium</taxon>
    </lineage>
</organism>
<dbReference type="PATRIC" id="fig|1267766.3.peg.73"/>
<dbReference type="RefSeq" id="WP_046902241.1">
    <property type="nucleotide sequence ID" value="NZ_CP011452.2"/>
</dbReference>
<dbReference type="PANTHER" id="PTHR46268:SF15">
    <property type="entry name" value="UNIVERSAL STRESS PROTEIN HP_0031"/>
    <property type="match status" value="1"/>
</dbReference>
<dbReference type="CDD" id="cd00293">
    <property type="entry name" value="USP-like"/>
    <property type="match status" value="2"/>
</dbReference>
<dbReference type="PRINTS" id="PR01438">
    <property type="entry name" value="UNVRSLSTRESS"/>
</dbReference>
<evidence type="ECO:0000313" key="2">
    <source>
        <dbReference type="EMBL" id="AKH41139.1"/>
    </source>
</evidence>
<protein>
    <submittedName>
        <fullName evidence="2">Universal stress protein UspE</fullName>
    </submittedName>
</protein>
<sequence>MADIAPILVATDLSARSDRAIDRAMQLSGQFGAPLLVCHALKPGSAGAKDPHLAETALRDALPDPGADVEIAMPVGPAPQAIAEAADLAKAQLIVTGIAHIDNPGGHILGNTAMHLVRKANKPVLVVKRRAHKPYRRILAATDFSPCSLHALKLAAAMFPDAELHLFHAWHAAPGGWSQTEDLARRTEEGARKHMAEFLRGPDMPEGLADRITTHLQRGDFGTVTLAMVERLDPDLVVFGTHGKTGFIRAMAGSSALAALEWVDCDALVAREPV</sequence>